<dbReference type="GO" id="GO:0030149">
    <property type="term" value="P:sphingolipid catabolic process"/>
    <property type="evidence" value="ECO:0007669"/>
    <property type="project" value="TreeGrafter"/>
</dbReference>
<feature type="signal peptide" evidence="1">
    <location>
        <begin position="1"/>
        <end position="19"/>
    </location>
</feature>
<proteinExistence type="predicted"/>
<evidence type="ECO:0000313" key="2">
    <source>
        <dbReference type="EMBL" id="GLC49366.1"/>
    </source>
</evidence>
<dbReference type="GO" id="GO:0004620">
    <property type="term" value="F:phospholipase activity"/>
    <property type="evidence" value="ECO:0007669"/>
    <property type="project" value="TreeGrafter"/>
</dbReference>
<dbReference type="Gene3D" id="1.25.40.20">
    <property type="entry name" value="Ankyrin repeat-containing domain"/>
    <property type="match status" value="1"/>
</dbReference>
<organism evidence="2 3">
    <name type="scientific">Pleodorina starrii</name>
    <dbReference type="NCBI Taxonomy" id="330485"/>
    <lineage>
        <taxon>Eukaryota</taxon>
        <taxon>Viridiplantae</taxon>
        <taxon>Chlorophyta</taxon>
        <taxon>core chlorophytes</taxon>
        <taxon>Chlorophyceae</taxon>
        <taxon>CS clade</taxon>
        <taxon>Chlamydomonadales</taxon>
        <taxon>Volvocaceae</taxon>
        <taxon>Pleodorina</taxon>
    </lineage>
</organism>
<dbReference type="PANTHER" id="PTHR12393">
    <property type="entry name" value="SPHINGOMYELIN PHOSPHODIESTERASE RELATED"/>
    <property type="match status" value="1"/>
</dbReference>
<dbReference type="GO" id="GO:0046513">
    <property type="term" value="P:ceramide biosynthetic process"/>
    <property type="evidence" value="ECO:0007669"/>
    <property type="project" value="TreeGrafter"/>
</dbReference>
<dbReference type="PANTHER" id="PTHR12393:SF6">
    <property type="entry name" value="SPHINGOMYELIN PHOSPHODIESTERASE 2"/>
    <property type="match status" value="1"/>
</dbReference>
<evidence type="ECO:0000313" key="3">
    <source>
        <dbReference type="Proteomes" id="UP001165080"/>
    </source>
</evidence>
<protein>
    <submittedName>
        <fullName evidence="2">Uncharacterized protein</fullName>
    </submittedName>
</protein>
<dbReference type="AlphaFoldDB" id="A0A9W6EYR9"/>
<dbReference type="GO" id="GO:0071944">
    <property type="term" value="C:cell periphery"/>
    <property type="evidence" value="ECO:0007669"/>
    <property type="project" value="TreeGrafter"/>
</dbReference>
<evidence type="ECO:0000256" key="1">
    <source>
        <dbReference type="SAM" id="SignalP"/>
    </source>
</evidence>
<dbReference type="SUPFAM" id="SSF48403">
    <property type="entry name" value="Ankyrin repeat"/>
    <property type="match status" value="1"/>
</dbReference>
<reference evidence="2 3" key="1">
    <citation type="journal article" date="2023" name="Commun. Biol.">
        <title>Reorganization of the ancestral sex-determining regions during the evolution of trioecy in Pleodorina starrii.</title>
        <authorList>
            <person name="Takahashi K."/>
            <person name="Suzuki S."/>
            <person name="Kawai-Toyooka H."/>
            <person name="Yamamoto K."/>
            <person name="Hamaji T."/>
            <person name="Ootsuki R."/>
            <person name="Yamaguchi H."/>
            <person name="Kawachi M."/>
            <person name="Higashiyama T."/>
            <person name="Nozaki H."/>
        </authorList>
    </citation>
    <scope>NUCLEOTIDE SEQUENCE [LARGE SCALE GENOMIC DNA]</scope>
    <source>
        <strain evidence="2 3">NIES-4479</strain>
    </source>
</reference>
<keyword evidence="1" id="KW-0732">Signal</keyword>
<dbReference type="GO" id="GO:0016020">
    <property type="term" value="C:membrane"/>
    <property type="evidence" value="ECO:0007669"/>
    <property type="project" value="TreeGrafter"/>
</dbReference>
<dbReference type="Proteomes" id="UP001165080">
    <property type="component" value="Unassembled WGS sequence"/>
</dbReference>
<feature type="chain" id="PRO_5040835572" evidence="1">
    <location>
        <begin position="20"/>
        <end position="574"/>
    </location>
</feature>
<comment type="caution">
    <text evidence="2">The sequence shown here is derived from an EMBL/GenBank/DDBJ whole genome shotgun (WGS) entry which is preliminary data.</text>
</comment>
<dbReference type="SUPFAM" id="SSF140860">
    <property type="entry name" value="Pseudo ankyrin repeat-like"/>
    <property type="match status" value="1"/>
</dbReference>
<dbReference type="GO" id="GO:0005783">
    <property type="term" value="C:endoplasmic reticulum"/>
    <property type="evidence" value="ECO:0007669"/>
    <property type="project" value="TreeGrafter"/>
</dbReference>
<sequence>MATSLWGTLLPELVVHIASFLSPNEVACSFRLVNKFTSKHCQGWKLVRLSQSVPHHAFVKRWGDERCARGLTFGQRQELLCLTARSGVIANLEFAVAVVGCPLTSEVYYAAAGGGHRDACIWLEDRGCPRVERAAVQDAARAGHAEIVRWKLPQFPDFTGLVLHAAADGGHRALCEELLPAGAGPACIQAAAFQAAESGHVELTDWLLGLLKERNLGPGFDREFDLVLLHAARGFELPALQRLYHSRLSSSAAQEAFRTGHGPNMAAAALASATPDWRAKLEWLEAEAGCRLSKESLGSFWNVFGNSTLPDVLGRVTLLRERGMLHVGRCLRSAVSHTNLLLIHYLKSEGLLAAASLDGDIMETAAKEGDLAVLAELLAAGGPIGPGAVLTAAEYGHLHVLCWMASPESSPAAVKALRLALVNPELTWRAAGSGSLEVMEWLWEQGCRQLDEKVFTAAVKAGNAVLLEWMVARGCPMWSEAYLVAGRRCDMATLRCLRRLGWPWGPDTFNRAVNDNNTSCCLEVLRWLEAEGCPVDWHAAWALVQSVVHPSSKIPGVSEWVKGHITGPSSGSGA</sequence>
<dbReference type="EMBL" id="BRXU01000002">
    <property type="protein sequence ID" value="GLC49366.1"/>
    <property type="molecule type" value="Genomic_DNA"/>
</dbReference>
<keyword evidence="3" id="KW-1185">Reference proteome</keyword>
<name>A0A9W6EYR9_9CHLO</name>
<accession>A0A9W6EYR9</accession>
<dbReference type="InterPro" id="IPR036770">
    <property type="entry name" value="Ankyrin_rpt-contain_sf"/>
</dbReference>
<gene>
    <name evidence="2" type="primary">PLEST006496</name>
    <name evidence="2" type="ORF">PLESTB_000211800</name>
</gene>